<dbReference type="GO" id="GO:0003677">
    <property type="term" value="F:DNA binding"/>
    <property type="evidence" value="ECO:0007669"/>
    <property type="project" value="UniProtKB-UniRule"/>
</dbReference>
<evidence type="ECO:0000313" key="11">
    <source>
        <dbReference type="Proteomes" id="UP000068026"/>
    </source>
</evidence>
<evidence type="ECO:0000313" key="9">
    <source>
        <dbReference type="EMBL" id="AMJ41780.1"/>
    </source>
</evidence>
<dbReference type="Pfam" id="PF06470">
    <property type="entry name" value="SMC_hinge"/>
    <property type="match status" value="1"/>
</dbReference>
<comment type="domain">
    <text evidence="7">Contains large globular domains required for ATP hydrolysis at each terminus and a third globular domain forming a flexible hinge near the middle of the molecule. These domains are separated by coiled-coil structures.</text>
</comment>
<feature type="domain" description="SMC hinge" evidence="8">
    <location>
        <begin position="522"/>
        <end position="639"/>
    </location>
</feature>
<dbReference type="GO" id="GO:0007062">
    <property type="term" value="P:sister chromatid cohesion"/>
    <property type="evidence" value="ECO:0007669"/>
    <property type="project" value="InterPro"/>
</dbReference>
<dbReference type="Gene3D" id="1.20.1060.20">
    <property type="match status" value="1"/>
</dbReference>
<dbReference type="PANTHER" id="PTHR43977">
    <property type="entry name" value="STRUCTURAL MAINTENANCE OF CHROMOSOMES PROTEIN 3"/>
    <property type="match status" value="1"/>
</dbReference>
<dbReference type="InterPro" id="IPR027417">
    <property type="entry name" value="P-loop_NTPase"/>
</dbReference>
<organism evidence="10 12">
    <name type="scientific">Anaerotignum propionicum DSM 1682</name>
    <dbReference type="NCBI Taxonomy" id="991789"/>
    <lineage>
        <taxon>Bacteria</taxon>
        <taxon>Bacillati</taxon>
        <taxon>Bacillota</taxon>
        <taxon>Clostridia</taxon>
        <taxon>Lachnospirales</taxon>
        <taxon>Anaerotignaceae</taxon>
        <taxon>Anaerotignum</taxon>
    </lineage>
</organism>
<dbReference type="Proteomes" id="UP000068026">
    <property type="component" value="Chromosome"/>
</dbReference>
<dbReference type="Gene3D" id="3.40.50.300">
    <property type="entry name" value="P-loop containing nucleotide triphosphate hydrolases"/>
    <property type="match status" value="2"/>
</dbReference>
<evidence type="ECO:0000256" key="5">
    <source>
        <dbReference type="ARBA" id="ARBA00023054"/>
    </source>
</evidence>
<feature type="coiled-coil region" evidence="7">
    <location>
        <begin position="681"/>
        <end position="729"/>
    </location>
</feature>
<evidence type="ECO:0000256" key="4">
    <source>
        <dbReference type="ARBA" id="ARBA00022840"/>
    </source>
</evidence>
<dbReference type="Pfam" id="PF02463">
    <property type="entry name" value="SMC_N"/>
    <property type="match status" value="2"/>
</dbReference>
<dbReference type="GO" id="GO:0007059">
    <property type="term" value="P:chromosome segregation"/>
    <property type="evidence" value="ECO:0007669"/>
    <property type="project" value="UniProtKB-UniRule"/>
</dbReference>
<dbReference type="SUPFAM" id="SSF52540">
    <property type="entry name" value="P-loop containing nucleoside triphosphate hydrolases"/>
    <property type="match status" value="2"/>
</dbReference>
<feature type="coiled-coil region" evidence="7">
    <location>
        <begin position="234"/>
        <end position="380"/>
    </location>
</feature>
<dbReference type="EMBL" id="CP014223">
    <property type="protein sequence ID" value="AMJ41780.1"/>
    <property type="molecule type" value="Genomic_DNA"/>
</dbReference>
<sequence length="1187" mass="135724">MYLKRLDLQGFKSFPEKVKLEFNQGVTAVVGPNGSGKSNVSDAVRWVLGEQRAKSLRGDKMEDVIFAGTENRKPLGFAEVSITIDNQDQKLPLAYTEVQVTRRVFRSGESEYRINGTACRLKDIQELFMDTGVGREGYSIVGQGRIDEILSAKGDERRRIFEEAAGIVKYKTRRNEAASKLEREQQNLLRVDDIIGELEVQLEPLEEQSEKAKRYLIFKEELKEAEIVAFCRDLSKMEESLAKILQDKALAEEQLKEHLAQEGKDKAEICQLKNSLEQLDVLIQQQNQEIAELRAEKERKEGEIRLTEEQKQNDASNLARIQREILQKQEQKAENQNQLELCTSRITALGIEMELQQGQLSKLEQEYASLNSSLHQDETQAESYKDEIFEQIKAGTEAKGEIAKREALREQFLNRMVQLQTEKTQLESRIHQLEIHIQALDKQEADMKENASFMEKELLALEKDKLKAQKEKEDAQGYLSTEGKVLSEIQSRLSVLKEMERENEGFFHSVKSLLNLPDKEKRGICGAVGQLFKVDELYEVAIEGALGGAMQNVVTKTEEDAREAINYLKNHNLGRATFLPISAIKGHTFEGRPPILDEVGVIGVAHELISFDDMYRQIAENLLGRTIIMENLEQAVILAKKYKHQYKMVTLEGDILNPGGAMTGGSKQKKAAHIFSRGREIRSLQEKMESTGKLVGQLQEKLSLFQEDMAEIEEQILEKRMELQRMTVTLNSSHGDREKTSMDTKENQERLKLILLEEGQLQEQLLRTEKDIQIGKETLAFTESKVEQVSAALMQFQDNLTDEKGKRDTVMTEITSLKIGLSKNGQNISNIEETVLRLQREIQTLLQQIKLDEEKISVLGENTEKKDEAKAVLQEESVALDKKIRDLQEALTKTTEEKNKISQVAETVEQRGIDLREASRQMESELFRLEAKGERLEEEKMRITTQMWEEYEMTYRMALEYTSNKQNDLKSRPVKEIRGDIRSLGDVNVGAIEQYKEVKERYAFLTQQRADILEAEEKLRGIIEELSLLMEKQFREQFQLISESFSRVFQEMFGGGKAYLRLLDTERVLESPIEIIAQPPGKNLQNMQLLSGGERALTAIAILFSILYLKPSPFCILDEIEAALDDANVSRFAQYLKKFANDTQFIVITHRKGTMEYADVMYGVTMQEKGISKLISVDFSEQKKDAM</sequence>
<keyword evidence="5 7" id="KW-0175">Coiled coil</keyword>
<reference evidence="9 11" key="1">
    <citation type="journal article" date="2016" name="Genome Announc.">
        <title>Complete Genome Sequence of the Amino Acid-Fermenting Clostridium propionicum X2 (DSM 1682).</title>
        <authorList>
            <person name="Poehlein A."/>
            <person name="Schlien K."/>
            <person name="Chowdhury N.P."/>
            <person name="Gottschalk G."/>
            <person name="Buckel W."/>
            <person name="Daniel R."/>
        </authorList>
    </citation>
    <scope>NUCLEOTIDE SEQUENCE [LARGE SCALE GENOMIC DNA]</scope>
    <source>
        <strain evidence="9 11">X2</strain>
    </source>
</reference>
<evidence type="ECO:0000313" key="10">
    <source>
        <dbReference type="EMBL" id="SHE84420.1"/>
    </source>
</evidence>
<dbReference type="Proteomes" id="UP000184204">
    <property type="component" value="Unassembled WGS sequence"/>
</dbReference>
<gene>
    <name evidence="7" type="primary">smc</name>
    <name evidence="9" type="synonym">smc_2</name>
    <name evidence="9" type="ORF">CPRO_22000</name>
    <name evidence="10" type="ORF">SAMN02745151_01975</name>
</gene>
<feature type="binding site" evidence="7">
    <location>
        <begin position="32"/>
        <end position="39"/>
    </location>
    <ligand>
        <name>ATP</name>
        <dbReference type="ChEBI" id="CHEBI:30616"/>
    </ligand>
</feature>
<keyword evidence="2 7" id="KW-0963">Cytoplasm</keyword>
<dbReference type="GO" id="GO:0016887">
    <property type="term" value="F:ATP hydrolysis activity"/>
    <property type="evidence" value="ECO:0007669"/>
    <property type="project" value="InterPro"/>
</dbReference>
<dbReference type="NCBIfam" id="TIGR02168">
    <property type="entry name" value="SMC_prok_B"/>
    <property type="match status" value="1"/>
</dbReference>
<dbReference type="HAMAP" id="MF_01894">
    <property type="entry name" value="Smc_prok"/>
    <property type="match status" value="1"/>
</dbReference>
<dbReference type="AlphaFoldDB" id="A0A110A766"/>
<dbReference type="SMART" id="SM00968">
    <property type="entry name" value="SMC_hinge"/>
    <property type="match status" value="1"/>
</dbReference>
<evidence type="ECO:0000256" key="3">
    <source>
        <dbReference type="ARBA" id="ARBA00022741"/>
    </source>
</evidence>
<keyword evidence="4 7" id="KW-0067">ATP-binding</keyword>
<evidence type="ECO:0000259" key="8">
    <source>
        <dbReference type="SMART" id="SM00968"/>
    </source>
</evidence>
<evidence type="ECO:0000256" key="6">
    <source>
        <dbReference type="ARBA" id="ARBA00023125"/>
    </source>
</evidence>
<feature type="coiled-coil region" evidence="7">
    <location>
        <begin position="995"/>
        <end position="1032"/>
    </location>
</feature>
<feature type="coiled-coil region" evidence="7">
    <location>
        <begin position="828"/>
        <end position="946"/>
    </location>
</feature>
<dbReference type="InterPro" id="IPR036277">
    <property type="entry name" value="SMC_hinge_sf"/>
</dbReference>
<accession>A0A110A766</accession>
<dbReference type="Gene3D" id="3.30.70.1620">
    <property type="match status" value="1"/>
</dbReference>
<dbReference type="GO" id="GO:0006260">
    <property type="term" value="P:DNA replication"/>
    <property type="evidence" value="ECO:0007669"/>
    <property type="project" value="UniProtKB-UniRule"/>
</dbReference>
<keyword evidence="3 7" id="KW-0547">Nucleotide-binding</keyword>
<reference evidence="10" key="3">
    <citation type="submission" date="2016-11" db="EMBL/GenBank/DDBJ databases">
        <authorList>
            <person name="Varghese N."/>
            <person name="Submissions S."/>
        </authorList>
    </citation>
    <scope>NUCLEOTIDE SEQUENCE</scope>
    <source>
        <strain evidence="10">DSM 1682</strain>
    </source>
</reference>
<evidence type="ECO:0000256" key="1">
    <source>
        <dbReference type="ARBA" id="ARBA00004496"/>
    </source>
</evidence>
<dbReference type="CDD" id="cd03278">
    <property type="entry name" value="ABC_SMC_barmotin"/>
    <property type="match status" value="2"/>
</dbReference>
<proteinExistence type="inferred from homology"/>
<dbReference type="InterPro" id="IPR003395">
    <property type="entry name" value="RecF/RecN/SMC_N"/>
</dbReference>
<dbReference type="GO" id="GO:0030261">
    <property type="term" value="P:chromosome condensation"/>
    <property type="evidence" value="ECO:0007669"/>
    <property type="project" value="InterPro"/>
</dbReference>
<protein>
    <recommendedName>
        <fullName evidence="7">Chromosome partition protein Smc</fullName>
    </recommendedName>
</protein>
<dbReference type="InterPro" id="IPR011890">
    <property type="entry name" value="SMC_prok"/>
</dbReference>
<dbReference type="Gene3D" id="6.10.140.1720">
    <property type="match status" value="1"/>
</dbReference>
<name>A0A110A766_ANAPI</name>
<dbReference type="InterPro" id="IPR024704">
    <property type="entry name" value="SMC"/>
</dbReference>
<reference evidence="11" key="2">
    <citation type="submission" date="2016-01" db="EMBL/GenBank/DDBJ databases">
        <authorList>
            <person name="Poehlein A."/>
            <person name="Schlien K."/>
            <person name="Gottschalk G."/>
            <person name="Buckel W."/>
            <person name="Daniel R."/>
        </authorList>
    </citation>
    <scope>NUCLEOTIDE SEQUENCE [LARGE SCALE GENOMIC DNA]</scope>
    <source>
        <strain evidence="11">X2</strain>
    </source>
</reference>
<dbReference type="InterPro" id="IPR010935">
    <property type="entry name" value="SMC_hinge"/>
</dbReference>
<dbReference type="OrthoDB" id="9808768at2"/>
<reference evidence="12" key="4">
    <citation type="submission" date="2016-11" db="EMBL/GenBank/DDBJ databases">
        <authorList>
            <person name="Jaros S."/>
            <person name="Januszkiewicz K."/>
            <person name="Wedrychowicz H."/>
        </authorList>
    </citation>
    <scope>NUCLEOTIDE SEQUENCE [LARGE SCALE GENOMIC DNA]</scope>
    <source>
        <strain evidence="12">DSM 1682</strain>
    </source>
</reference>
<dbReference type="KEGG" id="cpro:CPRO_22000"/>
<dbReference type="EMBL" id="FQUA01000008">
    <property type="protein sequence ID" value="SHE84420.1"/>
    <property type="molecule type" value="Genomic_DNA"/>
</dbReference>
<evidence type="ECO:0000256" key="2">
    <source>
        <dbReference type="ARBA" id="ARBA00022490"/>
    </source>
</evidence>
<comment type="function">
    <text evidence="7">Required for chromosome condensation and partitioning.</text>
</comment>
<dbReference type="PIRSF" id="PIRSF005719">
    <property type="entry name" value="SMC"/>
    <property type="match status" value="1"/>
</dbReference>
<feature type="coiled-coil region" evidence="7">
    <location>
        <begin position="409"/>
        <end position="476"/>
    </location>
</feature>
<dbReference type="RefSeq" id="WP_066051567.1">
    <property type="nucleotide sequence ID" value="NZ_CP014223.1"/>
</dbReference>
<comment type="similarity">
    <text evidence="7">Belongs to the SMC family.</text>
</comment>
<evidence type="ECO:0000256" key="7">
    <source>
        <dbReference type="HAMAP-Rule" id="MF_01894"/>
    </source>
</evidence>
<dbReference type="GO" id="GO:0005524">
    <property type="term" value="F:ATP binding"/>
    <property type="evidence" value="ECO:0007669"/>
    <property type="project" value="UniProtKB-UniRule"/>
</dbReference>
<dbReference type="GO" id="GO:0005737">
    <property type="term" value="C:cytoplasm"/>
    <property type="evidence" value="ECO:0007669"/>
    <property type="project" value="UniProtKB-SubCell"/>
</dbReference>
<keyword evidence="11" id="KW-1185">Reference proteome</keyword>
<dbReference type="FunFam" id="3.40.50.300:FF:000984">
    <property type="entry name" value="Chromosome partition protein Smc"/>
    <property type="match status" value="1"/>
</dbReference>
<comment type="subunit">
    <text evidence="7">Homodimer.</text>
</comment>
<dbReference type="SUPFAM" id="SSF75553">
    <property type="entry name" value="Smc hinge domain"/>
    <property type="match status" value="1"/>
</dbReference>
<keyword evidence="6 7" id="KW-0238">DNA-binding</keyword>
<dbReference type="FunFam" id="3.40.50.300:FF:000901">
    <property type="entry name" value="Chromosome partition protein Smc"/>
    <property type="match status" value="1"/>
</dbReference>
<dbReference type="GO" id="GO:0005694">
    <property type="term" value="C:chromosome"/>
    <property type="evidence" value="ECO:0007669"/>
    <property type="project" value="InterPro"/>
</dbReference>
<evidence type="ECO:0000313" key="12">
    <source>
        <dbReference type="Proteomes" id="UP000184204"/>
    </source>
</evidence>
<comment type="subcellular location">
    <subcellularLocation>
        <location evidence="1 7">Cytoplasm</location>
    </subcellularLocation>
</comment>